<dbReference type="PRINTS" id="PR00700">
    <property type="entry name" value="PRTYPHPHTASE"/>
</dbReference>
<gene>
    <name evidence="4" type="ORF">HPLM_LOCUS11480</name>
</gene>
<dbReference type="Proteomes" id="UP000268014">
    <property type="component" value="Unassembled WGS sequence"/>
</dbReference>
<evidence type="ECO:0000259" key="3">
    <source>
        <dbReference type="PROSITE" id="PS50056"/>
    </source>
</evidence>
<dbReference type="InterPro" id="IPR050348">
    <property type="entry name" value="Protein-Tyr_Phosphatase"/>
</dbReference>
<dbReference type="FunFam" id="3.90.190.10:FF:000070">
    <property type="entry name" value="Receptor-type tyrosine-protein phosphatase kappa"/>
    <property type="match status" value="1"/>
</dbReference>
<protein>
    <submittedName>
        <fullName evidence="6">Protein-tyrosine phosphatase</fullName>
    </submittedName>
</protein>
<dbReference type="AlphaFoldDB" id="A0A158QNY5"/>
<evidence type="ECO:0000313" key="6">
    <source>
        <dbReference type="WBParaSite" id="HPLM_0001148801-mRNA-1"/>
    </source>
</evidence>
<accession>A0A158QNY5</accession>
<dbReference type="InterPro" id="IPR000387">
    <property type="entry name" value="Tyr_Pase_dom"/>
</dbReference>
<dbReference type="InterPro" id="IPR000242">
    <property type="entry name" value="PTP_cat"/>
</dbReference>
<dbReference type="OMA" id="DETSKCV"/>
<evidence type="ECO:0000313" key="5">
    <source>
        <dbReference type="Proteomes" id="UP000268014"/>
    </source>
</evidence>
<sequence length="440" mass="50850">MYGQHLVFLFSNGAGRSGAFLALDANLELMKKTGQLDVYEYAKTLVNSRQHLIDSVDQYQFIYEALAEAVMCNVQPIQMHQLKNRSSMYKAKKNRELMESQDNHENKLLLHLTHPLRIGDCAGGHRLENRGKNRDVMVVPPDHARPYLQTLHGESKDYTYINAVEVDGFTRKAEFIVTEWPKQSTIDSFWTLIYDHSCHTVVNLSNQGNPRQYPTFIHNKGKANYGPFIVEVINYHQYPAMTSHMVKVMKRVSTFMISDIMSNAASNQQIDTEVRICCVIQVRMWPIENKVPLSTTGLMDVIKMARSWRRRAPDRPESKPTIVMSHNGVSRVGVYIGANICIDQMDTDHEVDVFHAVKMMRINRPQLIDMKDEYKYLYDLMLHWYMTNPEYRVHDKDISDDESGGGSKPPSQRQSLRDKDRFLRGQNSIRKDSRKNAENS</sequence>
<dbReference type="Gene3D" id="3.90.190.10">
    <property type="entry name" value="Protein tyrosine phosphatase superfamily"/>
    <property type="match status" value="2"/>
</dbReference>
<dbReference type="SUPFAM" id="SSF52799">
    <property type="entry name" value="(Phosphotyrosine protein) phosphatases II"/>
    <property type="match status" value="2"/>
</dbReference>
<dbReference type="SMART" id="SM00404">
    <property type="entry name" value="PTPc_motif"/>
    <property type="match status" value="2"/>
</dbReference>
<organism evidence="6">
    <name type="scientific">Haemonchus placei</name>
    <name type="common">Barber's pole worm</name>
    <dbReference type="NCBI Taxonomy" id="6290"/>
    <lineage>
        <taxon>Eukaryota</taxon>
        <taxon>Metazoa</taxon>
        <taxon>Ecdysozoa</taxon>
        <taxon>Nematoda</taxon>
        <taxon>Chromadorea</taxon>
        <taxon>Rhabditida</taxon>
        <taxon>Rhabditina</taxon>
        <taxon>Rhabditomorpha</taxon>
        <taxon>Strongyloidea</taxon>
        <taxon>Trichostrongylidae</taxon>
        <taxon>Haemonchus</taxon>
    </lineage>
</organism>
<evidence type="ECO:0000259" key="2">
    <source>
        <dbReference type="PROSITE" id="PS50055"/>
    </source>
</evidence>
<feature type="domain" description="Tyrosine specific protein phosphatases" evidence="3">
    <location>
        <begin position="1"/>
        <end position="60"/>
    </location>
</feature>
<dbReference type="PROSITE" id="PS50056">
    <property type="entry name" value="TYR_PHOSPHATASE_2"/>
    <property type="match status" value="2"/>
</dbReference>
<dbReference type="GO" id="GO:0004725">
    <property type="term" value="F:protein tyrosine phosphatase activity"/>
    <property type="evidence" value="ECO:0007669"/>
    <property type="project" value="InterPro"/>
</dbReference>
<reference evidence="4 5" key="2">
    <citation type="submission" date="2018-11" db="EMBL/GenBank/DDBJ databases">
        <authorList>
            <consortium name="Pathogen Informatics"/>
        </authorList>
    </citation>
    <scope>NUCLEOTIDE SEQUENCE [LARGE SCALE GENOMIC DNA]</scope>
    <source>
        <strain evidence="4 5">MHpl1</strain>
    </source>
</reference>
<dbReference type="PROSITE" id="PS50055">
    <property type="entry name" value="TYR_PHOSPHATASE_PTP"/>
    <property type="match status" value="2"/>
</dbReference>
<dbReference type="PANTHER" id="PTHR19134:SF561">
    <property type="entry name" value="PROTEIN TYROSINE PHOSPHATASE 36E, ISOFORM A"/>
    <property type="match status" value="1"/>
</dbReference>
<dbReference type="STRING" id="6290.A0A158QNY5"/>
<dbReference type="InterPro" id="IPR003595">
    <property type="entry name" value="Tyr_Pase_cat"/>
</dbReference>
<dbReference type="Pfam" id="PF00102">
    <property type="entry name" value="Y_phosphatase"/>
    <property type="match status" value="2"/>
</dbReference>
<dbReference type="InterPro" id="IPR029021">
    <property type="entry name" value="Prot-tyrosine_phosphatase-like"/>
</dbReference>
<feature type="domain" description="Tyrosine-protein phosphatase" evidence="2">
    <location>
        <begin position="102"/>
        <end position="384"/>
    </location>
</feature>
<feature type="domain" description="Tyrosine-protein phosphatase" evidence="2">
    <location>
        <begin position="1"/>
        <end position="69"/>
    </location>
</feature>
<reference evidence="6" key="1">
    <citation type="submission" date="2016-04" db="UniProtKB">
        <authorList>
            <consortium name="WormBaseParasite"/>
        </authorList>
    </citation>
    <scope>IDENTIFICATION</scope>
</reference>
<dbReference type="CDD" id="cd00047">
    <property type="entry name" value="PTPc"/>
    <property type="match status" value="1"/>
</dbReference>
<evidence type="ECO:0000313" key="4">
    <source>
        <dbReference type="EMBL" id="VDO43007.1"/>
    </source>
</evidence>
<feature type="domain" description="Tyrosine specific protein phosphatases" evidence="3">
    <location>
        <begin position="299"/>
        <end position="375"/>
    </location>
</feature>
<dbReference type="OrthoDB" id="10253954at2759"/>
<dbReference type="PANTHER" id="PTHR19134">
    <property type="entry name" value="RECEPTOR-TYPE TYROSINE-PROTEIN PHOSPHATASE"/>
    <property type="match status" value="1"/>
</dbReference>
<dbReference type="WBParaSite" id="HPLM_0001148801-mRNA-1">
    <property type="protein sequence ID" value="HPLM_0001148801-mRNA-1"/>
    <property type="gene ID" value="HPLM_0001148801"/>
</dbReference>
<dbReference type="SMART" id="SM00194">
    <property type="entry name" value="PTPc"/>
    <property type="match status" value="1"/>
</dbReference>
<feature type="region of interest" description="Disordered" evidence="1">
    <location>
        <begin position="396"/>
        <end position="440"/>
    </location>
</feature>
<name>A0A158QNY5_HAEPC</name>
<feature type="compositionally biased region" description="Basic and acidic residues" evidence="1">
    <location>
        <begin position="415"/>
        <end position="440"/>
    </location>
</feature>
<keyword evidence="5" id="KW-1185">Reference proteome</keyword>
<proteinExistence type="predicted"/>
<dbReference type="EMBL" id="UZAF01017581">
    <property type="protein sequence ID" value="VDO43007.1"/>
    <property type="molecule type" value="Genomic_DNA"/>
</dbReference>
<evidence type="ECO:0000256" key="1">
    <source>
        <dbReference type="SAM" id="MobiDB-lite"/>
    </source>
</evidence>